<sequence>MAEHMDHEICGQCVREIAQLDNDLERNFSMSGSAEESPITDTKRRVGTSRLE</sequence>
<evidence type="ECO:0000256" key="1">
    <source>
        <dbReference type="SAM" id="MobiDB-lite"/>
    </source>
</evidence>
<accession>A0A1M2VT82</accession>
<evidence type="ECO:0000313" key="2">
    <source>
        <dbReference type="EMBL" id="OJT10819.1"/>
    </source>
</evidence>
<comment type="caution">
    <text evidence="2">The sequence shown here is derived from an EMBL/GenBank/DDBJ whole genome shotgun (WGS) entry which is preliminary data.</text>
</comment>
<dbReference type="EMBL" id="MNAD01000731">
    <property type="protein sequence ID" value="OJT10819.1"/>
    <property type="molecule type" value="Genomic_DNA"/>
</dbReference>
<proteinExistence type="predicted"/>
<keyword evidence="3" id="KW-1185">Reference proteome</keyword>
<gene>
    <name evidence="2" type="ORF">TRAPUB_12688</name>
</gene>
<evidence type="ECO:0000313" key="3">
    <source>
        <dbReference type="Proteomes" id="UP000184267"/>
    </source>
</evidence>
<reference evidence="2 3" key="1">
    <citation type="submission" date="2016-10" db="EMBL/GenBank/DDBJ databases">
        <title>Genome sequence of the basidiomycete white-rot fungus Trametes pubescens.</title>
        <authorList>
            <person name="Makela M.R."/>
            <person name="Granchi Z."/>
            <person name="Peng M."/>
            <person name="De Vries R.P."/>
            <person name="Grigoriev I."/>
            <person name="Riley R."/>
            <person name="Hilden K."/>
        </authorList>
    </citation>
    <scope>NUCLEOTIDE SEQUENCE [LARGE SCALE GENOMIC DNA]</scope>
    <source>
        <strain evidence="2 3">FBCC735</strain>
    </source>
</reference>
<protein>
    <submittedName>
        <fullName evidence="2">Uncharacterized protein</fullName>
    </submittedName>
</protein>
<name>A0A1M2VT82_TRAPU</name>
<dbReference type="AlphaFoldDB" id="A0A1M2VT82"/>
<organism evidence="2 3">
    <name type="scientific">Trametes pubescens</name>
    <name type="common">White-rot fungus</name>
    <dbReference type="NCBI Taxonomy" id="154538"/>
    <lineage>
        <taxon>Eukaryota</taxon>
        <taxon>Fungi</taxon>
        <taxon>Dikarya</taxon>
        <taxon>Basidiomycota</taxon>
        <taxon>Agaricomycotina</taxon>
        <taxon>Agaricomycetes</taxon>
        <taxon>Polyporales</taxon>
        <taxon>Polyporaceae</taxon>
        <taxon>Trametes</taxon>
    </lineage>
</organism>
<dbReference type="Proteomes" id="UP000184267">
    <property type="component" value="Unassembled WGS sequence"/>
</dbReference>
<feature type="region of interest" description="Disordered" evidence="1">
    <location>
        <begin position="28"/>
        <end position="52"/>
    </location>
</feature>